<evidence type="ECO:0000313" key="6">
    <source>
        <dbReference type="WBParaSite" id="HDID_0000418901-mRNA-1"/>
    </source>
</evidence>
<dbReference type="Proteomes" id="UP000274504">
    <property type="component" value="Unassembled WGS sequence"/>
</dbReference>
<evidence type="ECO:0000256" key="2">
    <source>
        <dbReference type="SAM" id="Phobius"/>
    </source>
</evidence>
<sequence>MKRSQWVVFLVITLTKVVVSFEPLGFKNATLTETGEGVIFEWFQEDAMNKSHAMEFCDSLKLTIPNIRELRYFYKSLSLEANSIFYLQDVIETTTDSPRDDIGERLCITIKISPGNPVSAICLILLITNCLWIIFCYKYCSAKQKRSNKTKAKTPSLFTGSGLMKPISFGPDGSDPGRYDLLPDVPLQRESYRKSQRSQRELKFATTKGDSTETLSADLGPDPKGGDNDATGFL</sequence>
<reference evidence="6" key="1">
    <citation type="submission" date="2017-02" db="UniProtKB">
        <authorList>
            <consortium name="WormBaseParasite"/>
        </authorList>
    </citation>
    <scope>IDENTIFICATION</scope>
</reference>
<evidence type="ECO:0000313" key="4">
    <source>
        <dbReference type="EMBL" id="VDL45102.1"/>
    </source>
</evidence>
<dbReference type="OrthoDB" id="6285068at2759"/>
<accession>A0A0R3SGY2</accession>
<evidence type="ECO:0000256" key="3">
    <source>
        <dbReference type="SAM" id="SignalP"/>
    </source>
</evidence>
<feature type="signal peptide" evidence="3">
    <location>
        <begin position="1"/>
        <end position="20"/>
    </location>
</feature>
<organism evidence="6">
    <name type="scientific">Hymenolepis diminuta</name>
    <name type="common">Rat tapeworm</name>
    <dbReference type="NCBI Taxonomy" id="6216"/>
    <lineage>
        <taxon>Eukaryota</taxon>
        <taxon>Metazoa</taxon>
        <taxon>Spiralia</taxon>
        <taxon>Lophotrochozoa</taxon>
        <taxon>Platyhelminthes</taxon>
        <taxon>Cestoda</taxon>
        <taxon>Eucestoda</taxon>
        <taxon>Cyclophyllidea</taxon>
        <taxon>Hymenolepididae</taxon>
        <taxon>Hymenolepis</taxon>
    </lineage>
</organism>
<keyword evidence="2" id="KW-0472">Membrane</keyword>
<name>A0A0R3SGY2_HYMDI</name>
<dbReference type="STRING" id="6216.A0A0R3SGY2"/>
<evidence type="ECO:0000313" key="5">
    <source>
        <dbReference type="Proteomes" id="UP000274504"/>
    </source>
</evidence>
<evidence type="ECO:0000256" key="1">
    <source>
        <dbReference type="SAM" id="MobiDB-lite"/>
    </source>
</evidence>
<dbReference type="AlphaFoldDB" id="A0A0R3SGY2"/>
<dbReference type="EMBL" id="UYSG01001501">
    <property type="protein sequence ID" value="VDL45102.1"/>
    <property type="molecule type" value="Genomic_DNA"/>
</dbReference>
<gene>
    <name evidence="4" type="ORF">HDID_LOCUS4187</name>
</gene>
<protein>
    <submittedName>
        <fullName evidence="6">IGv domain-containing protein</fullName>
    </submittedName>
</protein>
<feature type="compositionally biased region" description="Basic and acidic residues" evidence="1">
    <location>
        <begin position="190"/>
        <end position="203"/>
    </location>
</feature>
<feature type="region of interest" description="Disordered" evidence="1">
    <location>
        <begin position="189"/>
        <end position="234"/>
    </location>
</feature>
<proteinExistence type="predicted"/>
<feature type="chain" id="PRO_5043131273" evidence="3">
    <location>
        <begin position="21"/>
        <end position="234"/>
    </location>
</feature>
<dbReference type="WBParaSite" id="HDID_0000418901-mRNA-1">
    <property type="protein sequence ID" value="HDID_0000418901-mRNA-1"/>
    <property type="gene ID" value="HDID_0000418901"/>
</dbReference>
<keyword evidence="3" id="KW-0732">Signal</keyword>
<keyword evidence="2" id="KW-0812">Transmembrane</keyword>
<keyword evidence="2" id="KW-1133">Transmembrane helix</keyword>
<feature type="transmembrane region" description="Helical" evidence="2">
    <location>
        <begin position="118"/>
        <end position="140"/>
    </location>
</feature>
<reference evidence="4 5" key="2">
    <citation type="submission" date="2018-11" db="EMBL/GenBank/DDBJ databases">
        <authorList>
            <consortium name="Pathogen Informatics"/>
        </authorList>
    </citation>
    <scope>NUCLEOTIDE SEQUENCE [LARGE SCALE GENOMIC DNA]</scope>
</reference>